<dbReference type="CDD" id="cd02440">
    <property type="entry name" value="AdoMet_MTases"/>
    <property type="match status" value="1"/>
</dbReference>
<dbReference type="InterPro" id="IPR029063">
    <property type="entry name" value="SAM-dependent_MTases_sf"/>
</dbReference>
<dbReference type="EMBL" id="VNJI01000006">
    <property type="protein sequence ID" value="TVY10788.1"/>
    <property type="molecule type" value="Genomic_DNA"/>
</dbReference>
<protein>
    <submittedName>
        <fullName evidence="2">Class I SAM-dependent methyltransferase</fullName>
    </submittedName>
</protein>
<dbReference type="PANTHER" id="PTHR42912">
    <property type="entry name" value="METHYLTRANSFERASE"/>
    <property type="match status" value="1"/>
</dbReference>
<dbReference type="InterPro" id="IPR050508">
    <property type="entry name" value="Methyltransf_Superfamily"/>
</dbReference>
<evidence type="ECO:0000313" key="3">
    <source>
        <dbReference type="Proteomes" id="UP000317036"/>
    </source>
</evidence>
<organism evidence="2 3">
    <name type="scientific">Paenibacillus cremeus</name>
    <dbReference type="NCBI Taxonomy" id="2163881"/>
    <lineage>
        <taxon>Bacteria</taxon>
        <taxon>Bacillati</taxon>
        <taxon>Bacillota</taxon>
        <taxon>Bacilli</taxon>
        <taxon>Bacillales</taxon>
        <taxon>Paenibacillaceae</taxon>
        <taxon>Paenibacillus</taxon>
    </lineage>
</organism>
<keyword evidence="3" id="KW-1185">Reference proteome</keyword>
<dbReference type="Proteomes" id="UP000317036">
    <property type="component" value="Unassembled WGS sequence"/>
</dbReference>
<evidence type="ECO:0000259" key="1">
    <source>
        <dbReference type="Pfam" id="PF08241"/>
    </source>
</evidence>
<proteinExistence type="predicted"/>
<reference evidence="2 3" key="1">
    <citation type="submission" date="2019-07" db="EMBL/GenBank/DDBJ databases">
        <authorList>
            <person name="Kim J."/>
        </authorList>
    </citation>
    <scope>NUCLEOTIDE SEQUENCE [LARGE SCALE GENOMIC DNA]</scope>
    <source>
        <strain evidence="2 3">JC52</strain>
    </source>
</reference>
<dbReference type="RefSeq" id="WP_144844801.1">
    <property type="nucleotide sequence ID" value="NZ_VNJI01000006.1"/>
</dbReference>
<dbReference type="SUPFAM" id="SSF53335">
    <property type="entry name" value="S-adenosyl-L-methionine-dependent methyltransferases"/>
    <property type="match status" value="1"/>
</dbReference>
<dbReference type="Gene3D" id="3.40.50.150">
    <property type="entry name" value="Vaccinia Virus protein VP39"/>
    <property type="match status" value="1"/>
</dbReference>
<dbReference type="GO" id="GO:0032259">
    <property type="term" value="P:methylation"/>
    <property type="evidence" value="ECO:0007669"/>
    <property type="project" value="UniProtKB-KW"/>
</dbReference>
<dbReference type="AlphaFoldDB" id="A0A559KF99"/>
<comment type="caution">
    <text evidence="2">The sequence shown here is derived from an EMBL/GenBank/DDBJ whole genome shotgun (WGS) entry which is preliminary data.</text>
</comment>
<accession>A0A559KF99</accession>
<dbReference type="GO" id="GO:0008757">
    <property type="term" value="F:S-adenosylmethionine-dependent methyltransferase activity"/>
    <property type="evidence" value="ECO:0007669"/>
    <property type="project" value="InterPro"/>
</dbReference>
<evidence type="ECO:0000313" key="2">
    <source>
        <dbReference type="EMBL" id="TVY10788.1"/>
    </source>
</evidence>
<dbReference type="OrthoDB" id="9784101at2"/>
<name>A0A559KF99_9BACL</name>
<gene>
    <name evidence="2" type="ORF">FPZ49_06730</name>
</gene>
<dbReference type="InterPro" id="IPR013216">
    <property type="entry name" value="Methyltransf_11"/>
</dbReference>
<sequence>MPDHTRIYEHEAHTYQQLISKQPSLAPIIEELCPYQGLDIIDLGAGTGRLTTVLAPEVRSIIALDASVAMLEVTAQRLQKAGLSGWSTIAADHRKLPLADGSADLIVSGWSICYLASSDLQDWRQNLTDVMSEIERVIRPNGTVIILETMGTGVETPEPPSFLKAYYAALEEDYGFSHRWIRMDYRFDDAAQTEALTRFFFGDALADRVAEQQLVQVPECAGIWWKQF</sequence>
<dbReference type="PANTHER" id="PTHR42912:SF93">
    <property type="entry name" value="N6-ADENOSINE-METHYLTRANSFERASE TMT1A"/>
    <property type="match status" value="1"/>
</dbReference>
<keyword evidence="2" id="KW-0808">Transferase</keyword>
<feature type="domain" description="Methyltransferase type 11" evidence="1">
    <location>
        <begin position="42"/>
        <end position="146"/>
    </location>
</feature>
<keyword evidence="2" id="KW-0489">Methyltransferase</keyword>
<dbReference type="Pfam" id="PF08241">
    <property type="entry name" value="Methyltransf_11"/>
    <property type="match status" value="1"/>
</dbReference>